<dbReference type="InterPro" id="IPR029063">
    <property type="entry name" value="SAM-dependent_MTases_sf"/>
</dbReference>
<evidence type="ECO:0000313" key="4">
    <source>
        <dbReference type="EMBL" id="MEH7829181.1"/>
    </source>
</evidence>
<dbReference type="Pfam" id="PF13649">
    <property type="entry name" value="Methyltransf_25"/>
    <property type="match status" value="1"/>
</dbReference>
<feature type="domain" description="Methyltransferase" evidence="3">
    <location>
        <begin position="57"/>
        <end position="145"/>
    </location>
</feature>
<dbReference type="EC" id="2.1.-.-" evidence="4"/>
<keyword evidence="1 4" id="KW-0489">Methyltransferase</keyword>
<sequence>MKAFEHQMADIDRMTGFDRVTLQFYDETAPTYMASGQGGVSRHLVSFLATLPPRARILELGCGGGRDAQAMMAAGHNVDATDGSAAIALKAEAILGIPVRVMLFEQLEALAVYDAVWASASLLHVPRAGLPDVLARILRALKPGGLHHATYKGGGQEGHDKHGRYFNYLSEQQMIEMYLKSGPWNILATSAYTGGGYDDGARGPWVAITAQRPIWRE</sequence>
<reference evidence="4" key="1">
    <citation type="submission" date="2024-02" db="EMBL/GenBank/DDBJ databases">
        <title>Genome sequences of strain Gemmobacter sp. JM10B15.</title>
        <authorList>
            <person name="Zhang M."/>
        </authorList>
    </citation>
    <scope>NUCLEOTIDE SEQUENCE</scope>
    <source>
        <strain evidence="4">JM10B15</strain>
    </source>
</reference>
<dbReference type="RefSeq" id="WP_335423975.1">
    <property type="nucleotide sequence ID" value="NZ_JBALHR010000008.1"/>
</dbReference>
<gene>
    <name evidence="4" type="ORF">V6590_13575</name>
</gene>
<evidence type="ECO:0000259" key="3">
    <source>
        <dbReference type="Pfam" id="PF13649"/>
    </source>
</evidence>
<keyword evidence="5" id="KW-1185">Reference proteome</keyword>
<dbReference type="PANTHER" id="PTHR43861">
    <property type="entry name" value="TRANS-ACONITATE 2-METHYLTRANSFERASE-RELATED"/>
    <property type="match status" value="1"/>
</dbReference>
<dbReference type="Proteomes" id="UP001431963">
    <property type="component" value="Unassembled WGS sequence"/>
</dbReference>
<name>A0ABU8BWX9_9RHOB</name>
<comment type="caution">
    <text evidence="4">The sequence shown here is derived from an EMBL/GenBank/DDBJ whole genome shotgun (WGS) entry which is preliminary data.</text>
</comment>
<dbReference type="GO" id="GO:0032259">
    <property type="term" value="P:methylation"/>
    <property type="evidence" value="ECO:0007669"/>
    <property type="project" value="UniProtKB-KW"/>
</dbReference>
<dbReference type="Gene3D" id="3.40.50.150">
    <property type="entry name" value="Vaccinia Virus protein VP39"/>
    <property type="match status" value="1"/>
</dbReference>
<keyword evidence="2 4" id="KW-0808">Transferase</keyword>
<evidence type="ECO:0000256" key="2">
    <source>
        <dbReference type="ARBA" id="ARBA00022679"/>
    </source>
</evidence>
<dbReference type="EMBL" id="JBALHR010000008">
    <property type="protein sequence ID" value="MEH7829181.1"/>
    <property type="molecule type" value="Genomic_DNA"/>
</dbReference>
<evidence type="ECO:0000256" key="1">
    <source>
        <dbReference type="ARBA" id="ARBA00022603"/>
    </source>
</evidence>
<dbReference type="CDD" id="cd02440">
    <property type="entry name" value="AdoMet_MTases"/>
    <property type="match status" value="1"/>
</dbReference>
<organism evidence="4 5">
    <name type="scientific">Gemmobacter denitrificans</name>
    <dbReference type="NCBI Taxonomy" id="3123040"/>
    <lineage>
        <taxon>Bacteria</taxon>
        <taxon>Pseudomonadati</taxon>
        <taxon>Pseudomonadota</taxon>
        <taxon>Alphaproteobacteria</taxon>
        <taxon>Rhodobacterales</taxon>
        <taxon>Paracoccaceae</taxon>
        <taxon>Gemmobacter</taxon>
    </lineage>
</organism>
<proteinExistence type="predicted"/>
<evidence type="ECO:0000313" key="5">
    <source>
        <dbReference type="Proteomes" id="UP001431963"/>
    </source>
</evidence>
<protein>
    <submittedName>
        <fullName evidence="4">Class I SAM-dependent methyltransferase</fullName>
        <ecNumber evidence="4">2.1.-.-</ecNumber>
    </submittedName>
</protein>
<dbReference type="SUPFAM" id="SSF53335">
    <property type="entry name" value="S-adenosyl-L-methionine-dependent methyltransferases"/>
    <property type="match status" value="1"/>
</dbReference>
<dbReference type="GO" id="GO:0008168">
    <property type="term" value="F:methyltransferase activity"/>
    <property type="evidence" value="ECO:0007669"/>
    <property type="project" value="UniProtKB-KW"/>
</dbReference>
<dbReference type="InterPro" id="IPR041698">
    <property type="entry name" value="Methyltransf_25"/>
</dbReference>
<accession>A0ABU8BWX9</accession>
<dbReference type="PANTHER" id="PTHR43861:SF1">
    <property type="entry name" value="TRANS-ACONITATE 2-METHYLTRANSFERASE"/>
    <property type="match status" value="1"/>
</dbReference>